<name>A0A085M982_9BILA</name>
<keyword evidence="2" id="KW-1185">Reference proteome</keyword>
<organism evidence="1 2">
    <name type="scientific">Trichuris suis</name>
    <name type="common">pig whipworm</name>
    <dbReference type="NCBI Taxonomy" id="68888"/>
    <lineage>
        <taxon>Eukaryota</taxon>
        <taxon>Metazoa</taxon>
        <taxon>Ecdysozoa</taxon>
        <taxon>Nematoda</taxon>
        <taxon>Enoplea</taxon>
        <taxon>Dorylaimia</taxon>
        <taxon>Trichinellida</taxon>
        <taxon>Trichuridae</taxon>
        <taxon>Trichuris</taxon>
    </lineage>
</organism>
<gene>
    <name evidence="1" type="ORF">M513_05284</name>
</gene>
<evidence type="ECO:0000313" key="1">
    <source>
        <dbReference type="EMBL" id="KFD53778.1"/>
    </source>
</evidence>
<dbReference type="Proteomes" id="UP000030764">
    <property type="component" value="Unassembled WGS sequence"/>
</dbReference>
<evidence type="ECO:0000313" key="2">
    <source>
        <dbReference type="Proteomes" id="UP000030764"/>
    </source>
</evidence>
<proteinExistence type="predicted"/>
<accession>A0A085M982</accession>
<dbReference type="EMBL" id="KL363213">
    <property type="protein sequence ID" value="KFD53778.1"/>
    <property type="molecule type" value="Genomic_DNA"/>
</dbReference>
<protein>
    <submittedName>
        <fullName evidence="1">Uncharacterized protein</fullName>
    </submittedName>
</protein>
<dbReference type="AlphaFoldDB" id="A0A085M982"/>
<reference evidence="1 2" key="1">
    <citation type="journal article" date="2014" name="Nat. Genet.">
        <title>Genome and transcriptome of the porcine whipworm Trichuris suis.</title>
        <authorList>
            <person name="Jex A.R."/>
            <person name="Nejsum P."/>
            <person name="Schwarz E.M."/>
            <person name="Hu L."/>
            <person name="Young N.D."/>
            <person name="Hall R.S."/>
            <person name="Korhonen P.K."/>
            <person name="Liao S."/>
            <person name="Thamsborg S."/>
            <person name="Xia J."/>
            <person name="Xu P."/>
            <person name="Wang S."/>
            <person name="Scheerlinck J.P."/>
            <person name="Hofmann A."/>
            <person name="Sternberg P.W."/>
            <person name="Wang J."/>
            <person name="Gasser R.B."/>
        </authorList>
    </citation>
    <scope>NUCLEOTIDE SEQUENCE [LARGE SCALE GENOMIC DNA]</scope>
    <source>
        <strain evidence="1">DCEP-RM93M</strain>
    </source>
</reference>
<sequence length="65" mass="7879">MGSPCCSRSASMLLRKVSLWQVPYNRYVTFTECVWLCFYKTEREGQFREFHEFHPLAWNLRNSQI</sequence>